<sequence length="276" mass="29620">MNERYELLSRIAEGGLGTVFRARDRHSGHEVAVKRTRADQADPAAVQALLKEGLLQSALHHPGIATVLDSGTDAGGAFLVLELLPGEPLEDALARAPLAAADFDALVRQSLAAVACMHAQGLLHLDLKPGNLMLQRLPAGGLQVKLIDFGLATPMASASAAPAPAGLPGSVFFMAPEQFRKEPLDARTDLYSLGCTFYYALTQRHPFEGELSPQVMVAHLHHRTQPLAALRPDLPPHTTRWVEWLIRRQPAQRPASAAAALQVYEAGAEGVVPPEE</sequence>
<dbReference type="CDD" id="cd14014">
    <property type="entry name" value="STKc_PknB_like"/>
    <property type="match status" value="1"/>
</dbReference>
<name>A0A7W7Y969_9BACT</name>
<dbReference type="PANTHER" id="PTHR43289:SF6">
    <property type="entry name" value="SERINE_THREONINE-PROTEIN KINASE NEKL-3"/>
    <property type="match status" value="1"/>
</dbReference>
<evidence type="ECO:0000256" key="2">
    <source>
        <dbReference type="ARBA" id="ARBA00022741"/>
    </source>
</evidence>
<dbReference type="Gene3D" id="3.30.200.20">
    <property type="entry name" value="Phosphorylase Kinase, domain 1"/>
    <property type="match status" value="1"/>
</dbReference>
<evidence type="ECO:0000259" key="5">
    <source>
        <dbReference type="PROSITE" id="PS50011"/>
    </source>
</evidence>
<dbReference type="PROSITE" id="PS00108">
    <property type="entry name" value="PROTEIN_KINASE_ST"/>
    <property type="match status" value="1"/>
</dbReference>
<keyword evidence="4" id="KW-0067">ATP-binding</keyword>
<dbReference type="Proteomes" id="UP000590740">
    <property type="component" value="Unassembled WGS sequence"/>
</dbReference>
<keyword evidence="6" id="KW-0723">Serine/threonine-protein kinase</keyword>
<keyword evidence="1" id="KW-0808">Transferase</keyword>
<reference evidence="6 7" key="1">
    <citation type="submission" date="2020-08" db="EMBL/GenBank/DDBJ databases">
        <title>Genomic Encyclopedia of Type Strains, Phase IV (KMG-IV): sequencing the most valuable type-strain genomes for metagenomic binning, comparative biology and taxonomic classification.</title>
        <authorList>
            <person name="Goeker M."/>
        </authorList>
    </citation>
    <scope>NUCLEOTIDE SEQUENCE [LARGE SCALE GENOMIC DNA]</scope>
    <source>
        <strain evidence="6 7">DSM 12252</strain>
    </source>
</reference>
<dbReference type="InterPro" id="IPR011009">
    <property type="entry name" value="Kinase-like_dom_sf"/>
</dbReference>
<dbReference type="RefSeq" id="WP_184338887.1">
    <property type="nucleotide sequence ID" value="NZ_JACHIG010000002.1"/>
</dbReference>
<dbReference type="PROSITE" id="PS50011">
    <property type="entry name" value="PROTEIN_KINASE_DOM"/>
    <property type="match status" value="1"/>
</dbReference>
<gene>
    <name evidence="6" type="ORF">HNQ65_001531</name>
</gene>
<comment type="caution">
    <text evidence="6">The sequence shown here is derived from an EMBL/GenBank/DDBJ whole genome shotgun (WGS) entry which is preliminary data.</text>
</comment>
<dbReference type="AlphaFoldDB" id="A0A7W7Y969"/>
<proteinExistence type="predicted"/>
<dbReference type="GO" id="GO:0005524">
    <property type="term" value="F:ATP binding"/>
    <property type="evidence" value="ECO:0007669"/>
    <property type="project" value="UniProtKB-KW"/>
</dbReference>
<dbReference type="GO" id="GO:0004674">
    <property type="term" value="F:protein serine/threonine kinase activity"/>
    <property type="evidence" value="ECO:0007669"/>
    <property type="project" value="UniProtKB-KW"/>
</dbReference>
<feature type="domain" description="Protein kinase" evidence="5">
    <location>
        <begin position="5"/>
        <end position="265"/>
    </location>
</feature>
<protein>
    <submittedName>
        <fullName evidence="6">Serine/threonine protein kinase</fullName>
    </submittedName>
</protein>
<dbReference type="PANTHER" id="PTHR43289">
    <property type="entry name" value="MITOGEN-ACTIVATED PROTEIN KINASE KINASE KINASE 20-RELATED"/>
    <property type="match status" value="1"/>
</dbReference>
<evidence type="ECO:0000256" key="3">
    <source>
        <dbReference type="ARBA" id="ARBA00022777"/>
    </source>
</evidence>
<dbReference type="Pfam" id="PF00069">
    <property type="entry name" value="Pkinase"/>
    <property type="match status" value="1"/>
</dbReference>
<keyword evidence="7" id="KW-1185">Reference proteome</keyword>
<keyword evidence="2" id="KW-0547">Nucleotide-binding</keyword>
<evidence type="ECO:0000313" key="6">
    <source>
        <dbReference type="EMBL" id="MBB5031963.1"/>
    </source>
</evidence>
<dbReference type="Gene3D" id="1.10.510.10">
    <property type="entry name" value="Transferase(Phosphotransferase) domain 1"/>
    <property type="match status" value="1"/>
</dbReference>
<dbReference type="SUPFAM" id="SSF56112">
    <property type="entry name" value="Protein kinase-like (PK-like)"/>
    <property type="match status" value="1"/>
</dbReference>
<evidence type="ECO:0000256" key="4">
    <source>
        <dbReference type="ARBA" id="ARBA00022840"/>
    </source>
</evidence>
<keyword evidence="3 6" id="KW-0418">Kinase</keyword>
<dbReference type="InterPro" id="IPR008271">
    <property type="entry name" value="Ser/Thr_kinase_AS"/>
</dbReference>
<accession>A0A7W7Y969</accession>
<dbReference type="SMART" id="SM00220">
    <property type="entry name" value="S_TKc"/>
    <property type="match status" value="1"/>
</dbReference>
<organism evidence="6 7">
    <name type="scientific">Prosthecobacter vanneervenii</name>
    <dbReference type="NCBI Taxonomy" id="48466"/>
    <lineage>
        <taxon>Bacteria</taxon>
        <taxon>Pseudomonadati</taxon>
        <taxon>Verrucomicrobiota</taxon>
        <taxon>Verrucomicrobiia</taxon>
        <taxon>Verrucomicrobiales</taxon>
        <taxon>Verrucomicrobiaceae</taxon>
        <taxon>Prosthecobacter</taxon>
    </lineage>
</organism>
<dbReference type="InterPro" id="IPR000719">
    <property type="entry name" value="Prot_kinase_dom"/>
</dbReference>
<dbReference type="EMBL" id="JACHIG010000002">
    <property type="protein sequence ID" value="MBB5031963.1"/>
    <property type="molecule type" value="Genomic_DNA"/>
</dbReference>
<evidence type="ECO:0000313" key="7">
    <source>
        <dbReference type="Proteomes" id="UP000590740"/>
    </source>
</evidence>
<evidence type="ECO:0000256" key="1">
    <source>
        <dbReference type="ARBA" id="ARBA00022679"/>
    </source>
</evidence>